<comment type="similarity">
    <text evidence="2 15">Belongs to the glutamate-gated ion channel (TC 1.A.10.1) family.</text>
</comment>
<proteinExistence type="inferred from homology"/>
<evidence type="ECO:0000256" key="3">
    <source>
        <dbReference type="ARBA" id="ARBA00011095"/>
    </source>
</evidence>
<dbReference type="Pfam" id="PF00060">
    <property type="entry name" value="Lig_chan"/>
    <property type="match status" value="1"/>
</dbReference>
<evidence type="ECO:0000256" key="9">
    <source>
        <dbReference type="ARBA" id="ARBA00023136"/>
    </source>
</evidence>
<dbReference type="InterPro" id="IPR028082">
    <property type="entry name" value="Peripla_BP_I"/>
</dbReference>
<keyword evidence="22" id="KW-1185">Reference proteome</keyword>
<evidence type="ECO:0000256" key="15">
    <source>
        <dbReference type="PIRNR" id="PIRNR037090"/>
    </source>
</evidence>
<organism evidence="21 22">
    <name type="scientific">Rubroshorea leprosula</name>
    <dbReference type="NCBI Taxonomy" id="152421"/>
    <lineage>
        <taxon>Eukaryota</taxon>
        <taxon>Viridiplantae</taxon>
        <taxon>Streptophyta</taxon>
        <taxon>Embryophyta</taxon>
        <taxon>Tracheophyta</taxon>
        <taxon>Spermatophyta</taxon>
        <taxon>Magnoliopsida</taxon>
        <taxon>eudicotyledons</taxon>
        <taxon>Gunneridae</taxon>
        <taxon>Pentapetalae</taxon>
        <taxon>rosids</taxon>
        <taxon>malvids</taxon>
        <taxon>Malvales</taxon>
        <taxon>Dipterocarpaceae</taxon>
        <taxon>Rubroshorea</taxon>
    </lineage>
</organism>
<evidence type="ECO:0000256" key="8">
    <source>
        <dbReference type="ARBA" id="ARBA00023065"/>
    </source>
</evidence>
<evidence type="ECO:0000259" key="20">
    <source>
        <dbReference type="SMART" id="SM00079"/>
    </source>
</evidence>
<feature type="region of interest" description="Disordered" evidence="17">
    <location>
        <begin position="936"/>
        <end position="957"/>
    </location>
</feature>
<dbReference type="Gene3D" id="3.40.190.10">
    <property type="entry name" value="Periplasmic binding protein-like II"/>
    <property type="match status" value="1"/>
</dbReference>
<protein>
    <recommendedName>
        <fullName evidence="15">Glutamate receptor</fullName>
    </recommendedName>
</protein>
<dbReference type="Pfam" id="PF10613">
    <property type="entry name" value="Lig_chan-Glu_bd"/>
    <property type="match status" value="1"/>
</dbReference>
<evidence type="ECO:0000256" key="11">
    <source>
        <dbReference type="ARBA" id="ARBA00023180"/>
    </source>
</evidence>
<dbReference type="InterPro" id="IPR044440">
    <property type="entry name" value="GABAb_receptor_plant_PBP1"/>
</dbReference>
<dbReference type="FunFam" id="1.10.287.70:FF:000037">
    <property type="entry name" value="Glutamate receptor"/>
    <property type="match status" value="1"/>
</dbReference>
<dbReference type="AlphaFoldDB" id="A0AAV5IY47"/>
<dbReference type="PIRSF" id="PIRSF037090">
    <property type="entry name" value="Iontro_Glu-like_rcpt_pln"/>
    <property type="match status" value="1"/>
</dbReference>
<keyword evidence="9 15" id="KW-0472">Membrane</keyword>
<evidence type="ECO:0000256" key="4">
    <source>
        <dbReference type="ARBA" id="ARBA00022448"/>
    </source>
</evidence>
<keyword evidence="12 15" id="KW-1071">Ligand-gated ion channel</keyword>
<reference evidence="21 22" key="1">
    <citation type="journal article" date="2021" name="Commun. Biol.">
        <title>The genome of Shorea leprosula (Dipterocarpaceae) highlights the ecological relevance of drought in aseasonal tropical rainforests.</title>
        <authorList>
            <person name="Ng K.K.S."/>
            <person name="Kobayashi M.J."/>
            <person name="Fawcett J.A."/>
            <person name="Hatakeyama M."/>
            <person name="Paape T."/>
            <person name="Ng C.H."/>
            <person name="Ang C.C."/>
            <person name="Tnah L.H."/>
            <person name="Lee C.T."/>
            <person name="Nishiyama T."/>
            <person name="Sese J."/>
            <person name="O'Brien M.J."/>
            <person name="Copetti D."/>
            <person name="Mohd Noor M.I."/>
            <person name="Ong R.C."/>
            <person name="Putra M."/>
            <person name="Sireger I.Z."/>
            <person name="Indrioko S."/>
            <person name="Kosugi Y."/>
            <person name="Izuno A."/>
            <person name="Isagi Y."/>
            <person name="Lee S.L."/>
            <person name="Shimizu K.K."/>
        </authorList>
    </citation>
    <scope>NUCLEOTIDE SEQUENCE [LARGE SCALE GENOMIC DNA]</scope>
    <source>
        <strain evidence="21">214</strain>
    </source>
</reference>
<feature type="transmembrane region" description="Helical" evidence="18">
    <location>
        <begin position="654"/>
        <end position="672"/>
    </location>
</feature>
<comment type="function">
    <text evidence="15">Glutamate-gated receptor that probably acts as non-selective cation channel.</text>
</comment>
<dbReference type="FunFam" id="3.40.190.10:FF:000103">
    <property type="entry name" value="Glutamate receptor"/>
    <property type="match status" value="1"/>
</dbReference>
<evidence type="ECO:0000256" key="13">
    <source>
        <dbReference type="ARBA" id="ARBA00023303"/>
    </source>
</evidence>
<dbReference type="PANTHER" id="PTHR34836">
    <property type="entry name" value="OS06G0188250 PROTEIN"/>
    <property type="match status" value="1"/>
</dbReference>
<dbReference type="InterPro" id="IPR019594">
    <property type="entry name" value="Glu/Gly-bd"/>
</dbReference>
<dbReference type="SMART" id="SM00079">
    <property type="entry name" value="PBPe"/>
    <property type="match status" value="1"/>
</dbReference>
<keyword evidence="10 15" id="KW-0675">Receptor</keyword>
<dbReference type="InterPro" id="IPR015683">
    <property type="entry name" value="Ionotropic_Glu_rcpt"/>
</dbReference>
<evidence type="ECO:0000256" key="14">
    <source>
        <dbReference type="ARBA" id="ARBA00049638"/>
    </source>
</evidence>
<dbReference type="InterPro" id="IPR017103">
    <property type="entry name" value="Iontropic_Glu_rcpt_pln"/>
</dbReference>
<evidence type="ECO:0000256" key="7">
    <source>
        <dbReference type="ARBA" id="ARBA00022989"/>
    </source>
</evidence>
<feature type="disulfide bond" evidence="16">
    <location>
        <begin position="762"/>
        <end position="816"/>
    </location>
</feature>
<dbReference type="Pfam" id="PF01094">
    <property type="entry name" value="ANF_receptor"/>
    <property type="match status" value="1"/>
</dbReference>
<accession>A0AAV5IY47</accession>
<dbReference type="Gene3D" id="1.10.287.70">
    <property type="match status" value="1"/>
</dbReference>
<dbReference type="SUPFAM" id="SSF53850">
    <property type="entry name" value="Periplasmic binding protein-like II"/>
    <property type="match status" value="1"/>
</dbReference>
<dbReference type="InterPro" id="IPR001320">
    <property type="entry name" value="Iontro_rcpt_C"/>
</dbReference>
<dbReference type="FunFam" id="3.40.50.2300:FF:000310">
    <property type="entry name" value="Glutamate receptor"/>
    <property type="match status" value="1"/>
</dbReference>
<evidence type="ECO:0000256" key="10">
    <source>
        <dbReference type="ARBA" id="ARBA00023170"/>
    </source>
</evidence>
<dbReference type="EMBL" id="BPVZ01000020">
    <property type="protein sequence ID" value="GKV03084.1"/>
    <property type="molecule type" value="Genomic_DNA"/>
</dbReference>
<comment type="caution">
    <text evidence="21">The sequence shown here is derived from an EMBL/GenBank/DDBJ whole genome shotgun (WGS) entry which is preliminary data.</text>
</comment>
<evidence type="ECO:0000256" key="6">
    <source>
        <dbReference type="ARBA" id="ARBA00022729"/>
    </source>
</evidence>
<gene>
    <name evidence="21" type="ORF">SLEP1_g15452</name>
</gene>
<evidence type="ECO:0000256" key="19">
    <source>
        <dbReference type="SAM" id="SignalP"/>
    </source>
</evidence>
<evidence type="ECO:0000256" key="18">
    <source>
        <dbReference type="SAM" id="Phobius"/>
    </source>
</evidence>
<evidence type="ECO:0000256" key="5">
    <source>
        <dbReference type="ARBA" id="ARBA00022692"/>
    </source>
</evidence>
<name>A0AAV5IY47_9ROSI</name>
<keyword evidence="16" id="KW-1015">Disulfide bond</keyword>
<comment type="subcellular location">
    <subcellularLocation>
        <location evidence="1">Membrane</location>
        <topology evidence="1">Multi-pass membrane protein</topology>
    </subcellularLocation>
</comment>
<dbReference type="Gene3D" id="3.40.50.2300">
    <property type="match status" value="2"/>
</dbReference>
<dbReference type="SUPFAM" id="SSF53822">
    <property type="entry name" value="Periplasmic binding protein-like I"/>
    <property type="match status" value="1"/>
</dbReference>
<keyword evidence="13 15" id="KW-0407">Ion channel</keyword>
<evidence type="ECO:0000256" key="2">
    <source>
        <dbReference type="ARBA" id="ARBA00008685"/>
    </source>
</evidence>
<evidence type="ECO:0000313" key="22">
    <source>
        <dbReference type="Proteomes" id="UP001054252"/>
    </source>
</evidence>
<dbReference type="GO" id="GO:0016020">
    <property type="term" value="C:membrane"/>
    <property type="evidence" value="ECO:0007669"/>
    <property type="project" value="UniProtKB-SubCell"/>
</dbReference>
<evidence type="ECO:0000256" key="12">
    <source>
        <dbReference type="ARBA" id="ARBA00023286"/>
    </source>
</evidence>
<dbReference type="Proteomes" id="UP001054252">
    <property type="component" value="Unassembled WGS sequence"/>
</dbReference>
<keyword evidence="7 18" id="KW-1133">Transmembrane helix</keyword>
<feature type="domain" description="Ionotropic glutamate receptor C-terminal" evidence="20">
    <location>
        <begin position="463"/>
        <end position="814"/>
    </location>
</feature>
<comment type="function">
    <text evidence="14">Glutamate-gated receptor that probably acts as a non-selective cation channel. May be involved in light-signal transduction and calcium homeostasis via the regulation of calcium influx into cells.</text>
</comment>
<evidence type="ECO:0000256" key="1">
    <source>
        <dbReference type="ARBA" id="ARBA00004141"/>
    </source>
</evidence>
<dbReference type="GO" id="GO:0015276">
    <property type="term" value="F:ligand-gated monoatomic ion channel activity"/>
    <property type="evidence" value="ECO:0007669"/>
    <property type="project" value="InterPro"/>
</dbReference>
<feature type="signal peptide" evidence="19">
    <location>
        <begin position="1"/>
        <end position="32"/>
    </location>
</feature>
<sequence>MGLIPIAPSLSFSCYFIVFLRLFLVEVEVAVAQNNTATTTIPVNVGMILDLDEWTGKLGLSCLNMGLSDFYSNHSDYRTRLVLNTRNSKGDVVGAAAAVLDLIKNAQVQAIIGPENSMQANFIIDVGNKAQVPIISFSATSPSLSSIRHPYFFRATHSDSSQVKAISAIIKAFGWREAVPIYVDNEFGGGVIPYLFDALEEINVRIPYRSVISPGATDQEIEEELHKLTTKQTRVFIVHMTSVLGSRLFDIAKEVGLISEGYVWVMTNGMTNLWSWMDHSDMESLQGVLGIRNYVPKTTELESFKGRWKRKFLQNNPSMVNAELDIFGLWAYDAAFALAMAVEKLSNANSSFEESKGVGSARTDLESLGISQNGPKLIQALSSMRFKGLSGNFEFVNGQLEPSVFQIVNVIGNGEKAIGFWTSKYGLIKKLNFTNVKGYSTSRANLGTIIWPGDSHSVPKSKRLKIGVPVKKEFSEFVSVPPGSSPNSSVIPTGYSIDVFEAVMKEMPYSVHYDFYAFVNTGGKPAGSYNDLIDQVFYGKYDAVVGDISIVANRSLYVDFTLPYMESDVVMMVPIKNNSNKNALVFLEPLTGDLWVTSTCFFVLIGFVIWVLEHRISDDFRGPPSHQVGTSLWFSFAILVFAHRERVVSNLSRFVVIIWCFVVLVLTQSYTASLTSLLTVKQLQPTVTDVNELLKSGENVAYKEGSYIKEFIQRLNFNSANVKTYSTSDVLDELFTKGSANGGIAAAFAETPYVNMLLEKYCMKYTAAGPTIKTGGFGFVFPKGSPLVADVSRAILNVTESDKMREIENKWLKKHCTVSSTLVSSNRLDLGSFWGLFLIAGVAAALALIIFVADFLYKQRDVLRGSEVSAWKRILQVLRNFDQKYPSSHTFRQNELTEGRRIDYIGMMGAVEASPNTNCLPCASNSNQTDLSSVFFGEQGRPSTSHEVEDTSSIPSPEIAIHEHTTFLEATKEKHTVNE</sequence>
<keyword evidence="8 15" id="KW-0406">Ion transport</keyword>
<dbReference type="CDD" id="cd19990">
    <property type="entry name" value="PBP1_GABAb_receptor_plant"/>
    <property type="match status" value="1"/>
</dbReference>
<keyword evidence="4 15" id="KW-0813">Transport</keyword>
<keyword evidence="6 19" id="KW-0732">Signal</keyword>
<keyword evidence="11" id="KW-0325">Glycoprotein</keyword>
<feature type="transmembrane region" description="Helical" evidence="18">
    <location>
        <begin position="833"/>
        <end position="857"/>
    </location>
</feature>
<feature type="chain" id="PRO_5043966408" description="Glutamate receptor" evidence="19">
    <location>
        <begin position="33"/>
        <end position="979"/>
    </location>
</feature>
<feature type="transmembrane region" description="Helical" evidence="18">
    <location>
        <begin position="594"/>
        <end position="612"/>
    </location>
</feature>
<evidence type="ECO:0000313" key="21">
    <source>
        <dbReference type="EMBL" id="GKV03084.1"/>
    </source>
</evidence>
<evidence type="ECO:0000256" key="17">
    <source>
        <dbReference type="SAM" id="MobiDB-lite"/>
    </source>
</evidence>
<keyword evidence="5 18" id="KW-0812">Transmembrane</keyword>
<comment type="subunit">
    <text evidence="3">May form heteromers.</text>
</comment>
<evidence type="ECO:0000256" key="16">
    <source>
        <dbReference type="PIRSR" id="PIRSR037090-50"/>
    </source>
</evidence>
<dbReference type="PANTHER" id="PTHR34836:SF1">
    <property type="entry name" value="OS09G0428600 PROTEIN"/>
    <property type="match status" value="1"/>
</dbReference>
<dbReference type="CDD" id="cd13686">
    <property type="entry name" value="GluR_Plant"/>
    <property type="match status" value="1"/>
</dbReference>
<dbReference type="FunFam" id="3.40.50.2300:FF:000081">
    <property type="entry name" value="Glutamate receptor"/>
    <property type="match status" value="1"/>
</dbReference>
<dbReference type="InterPro" id="IPR001828">
    <property type="entry name" value="ANF_lig-bd_rcpt"/>
</dbReference>